<accession>A0ACB8D378</accession>
<gene>
    <name evidence="1" type="ORF">HPB49_005431</name>
</gene>
<organism evidence="1 2">
    <name type="scientific">Dermacentor silvarum</name>
    <name type="common">Tick</name>
    <dbReference type="NCBI Taxonomy" id="543639"/>
    <lineage>
        <taxon>Eukaryota</taxon>
        <taxon>Metazoa</taxon>
        <taxon>Ecdysozoa</taxon>
        <taxon>Arthropoda</taxon>
        <taxon>Chelicerata</taxon>
        <taxon>Arachnida</taxon>
        <taxon>Acari</taxon>
        <taxon>Parasitiformes</taxon>
        <taxon>Ixodida</taxon>
        <taxon>Ixodoidea</taxon>
        <taxon>Ixodidae</taxon>
        <taxon>Rhipicephalinae</taxon>
        <taxon>Dermacentor</taxon>
    </lineage>
</organism>
<keyword evidence="2" id="KW-1185">Reference proteome</keyword>
<reference evidence="1" key="1">
    <citation type="submission" date="2020-05" db="EMBL/GenBank/DDBJ databases">
        <title>Large-scale comparative analyses of tick genomes elucidate their genetic diversity and vector capacities.</title>
        <authorList>
            <person name="Jia N."/>
            <person name="Wang J."/>
            <person name="Shi W."/>
            <person name="Du L."/>
            <person name="Sun Y."/>
            <person name="Zhan W."/>
            <person name="Jiang J."/>
            <person name="Wang Q."/>
            <person name="Zhang B."/>
            <person name="Ji P."/>
            <person name="Sakyi L.B."/>
            <person name="Cui X."/>
            <person name="Yuan T."/>
            <person name="Jiang B."/>
            <person name="Yang W."/>
            <person name="Lam T.T.-Y."/>
            <person name="Chang Q."/>
            <person name="Ding S."/>
            <person name="Wang X."/>
            <person name="Zhu J."/>
            <person name="Ruan X."/>
            <person name="Zhao L."/>
            <person name="Wei J."/>
            <person name="Que T."/>
            <person name="Du C."/>
            <person name="Cheng J."/>
            <person name="Dai P."/>
            <person name="Han X."/>
            <person name="Huang E."/>
            <person name="Gao Y."/>
            <person name="Liu J."/>
            <person name="Shao H."/>
            <person name="Ye R."/>
            <person name="Li L."/>
            <person name="Wei W."/>
            <person name="Wang X."/>
            <person name="Wang C."/>
            <person name="Yang T."/>
            <person name="Huo Q."/>
            <person name="Li W."/>
            <person name="Guo W."/>
            <person name="Chen H."/>
            <person name="Zhou L."/>
            <person name="Ni X."/>
            <person name="Tian J."/>
            <person name="Zhou Y."/>
            <person name="Sheng Y."/>
            <person name="Liu T."/>
            <person name="Pan Y."/>
            <person name="Xia L."/>
            <person name="Li J."/>
            <person name="Zhao F."/>
            <person name="Cao W."/>
        </authorList>
    </citation>
    <scope>NUCLEOTIDE SEQUENCE</scope>
    <source>
        <strain evidence="1">Dsil-2018</strain>
    </source>
</reference>
<protein>
    <submittedName>
        <fullName evidence="1">Uncharacterized protein</fullName>
    </submittedName>
</protein>
<sequence length="414" mass="47152">MSDDAEGVTKYEVALAMAAVSSLELDVEAASNKVRDIRRRLIANNCLLTALASSRRAVQRRVWAYRRHEEWFERTLPNLGSRHFKQSFRVSETTFRYLVDVCRPAMQRQTTNMRECVAIEKRVAVSLYKLCSCAEDRAVADIFGIGRSTVNVIYREFCATVVATLEKEWVKMPSPDEMPAHVKEFQAACDFPQGVGALDGCHIPVSPPKEHASDYYNYKGWYSIILLALVDHKYLFRYVNVGSPGRCHDAYVYRQSALADMVEGPLFQAPAARINGVVVPPLILCDQAFPLTANLMKPFKSFGENTRHRSYNYNLSRSRRIVENAFGRLKARFRLVLKKMDADIGNVPMIIRACCVLHNICEHFSDALPQQWLHESEIESMLYVQPDHCTDVQVGSGPDVRGALVEYYRQRECH</sequence>
<evidence type="ECO:0000313" key="2">
    <source>
        <dbReference type="Proteomes" id="UP000821865"/>
    </source>
</evidence>
<name>A0ACB8D378_DERSI</name>
<evidence type="ECO:0000313" key="1">
    <source>
        <dbReference type="EMBL" id="KAH7958816.1"/>
    </source>
</evidence>
<dbReference type="EMBL" id="CM023472">
    <property type="protein sequence ID" value="KAH7958816.1"/>
    <property type="molecule type" value="Genomic_DNA"/>
</dbReference>
<dbReference type="Proteomes" id="UP000821865">
    <property type="component" value="Chromosome 3"/>
</dbReference>
<proteinExistence type="predicted"/>
<comment type="caution">
    <text evidence="1">The sequence shown here is derived from an EMBL/GenBank/DDBJ whole genome shotgun (WGS) entry which is preliminary data.</text>
</comment>